<keyword evidence="1" id="KW-1133">Transmembrane helix</keyword>
<dbReference type="Proteomes" id="UP000008144">
    <property type="component" value="Chromosome 1"/>
</dbReference>
<dbReference type="EMBL" id="EAAA01000146">
    <property type="status" value="NOT_ANNOTATED_CDS"/>
    <property type="molecule type" value="Genomic_DNA"/>
</dbReference>
<reference evidence="2" key="4">
    <citation type="submission" date="2025-09" db="UniProtKB">
        <authorList>
            <consortium name="Ensembl"/>
        </authorList>
    </citation>
    <scope>IDENTIFICATION</scope>
</reference>
<accession>H2XXP0</accession>
<reference evidence="2" key="3">
    <citation type="submission" date="2025-08" db="UniProtKB">
        <authorList>
            <consortium name="Ensembl"/>
        </authorList>
    </citation>
    <scope>IDENTIFICATION</scope>
</reference>
<dbReference type="HOGENOM" id="CLU_2711162_0_0_1"/>
<evidence type="ECO:0000256" key="1">
    <source>
        <dbReference type="SAM" id="Phobius"/>
    </source>
</evidence>
<sequence>DIAVVLSANISQNDWVFRFSCVFSVFLLCWALKDKHHVKITVDGRRRWDLSYSLAYCASTFVSGLSLKQEMLK</sequence>
<evidence type="ECO:0000313" key="2">
    <source>
        <dbReference type="Ensembl" id="ENSCINP00000034424.1"/>
    </source>
</evidence>
<dbReference type="Ensembl" id="ENSCINT00000032494.1">
    <property type="protein sequence ID" value="ENSCINP00000034424.1"/>
    <property type="gene ID" value="ENSCING00000018237.1"/>
</dbReference>
<proteinExistence type="predicted"/>
<evidence type="ECO:0000313" key="3">
    <source>
        <dbReference type="Proteomes" id="UP000008144"/>
    </source>
</evidence>
<reference evidence="3" key="1">
    <citation type="journal article" date="2002" name="Science">
        <title>The draft genome of Ciona intestinalis: insights into chordate and vertebrate origins.</title>
        <authorList>
            <person name="Dehal P."/>
            <person name="Satou Y."/>
            <person name="Campbell R.K."/>
            <person name="Chapman J."/>
            <person name="Degnan B."/>
            <person name="De Tomaso A."/>
            <person name="Davidson B."/>
            <person name="Di Gregorio A."/>
            <person name="Gelpke M."/>
            <person name="Goodstein D.M."/>
            <person name="Harafuji N."/>
            <person name="Hastings K.E."/>
            <person name="Ho I."/>
            <person name="Hotta K."/>
            <person name="Huang W."/>
            <person name="Kawashima T."/>
            <person name="Lemaire P."/>
            <person name="Martinez D."/>
            <person name="Meinertzhagen I.A."/>
            <person name="Necula S."/>
            <person name="Nonaka M."/>
            <person name="Putnam N."/>
            <person name="Rash S."/>
            <person name="Saiga H."/>
            <person name="Satake M."/>
            <person name="Terry A."/>
            <person name="Yamada L."/>
            <person name="Wang H.G."/>
            <person name="Awazu S."/>
            <person name="Azumi K."/>
            <person name="Boore J."/>
            <person name="Branno M."/>
            <person name="Chin-Bow S."/>
            <person name="DeSantis R."/>
            <person name="Doyle S."/>
            <person name="Francino P."/>
            <person name="Keys D.N."/>
            <person name="Haga S."/>
            <person name="Hayashi H."/>
            <person name="Hino K."/>
            <person name="Imai K.S."/>
            <person name="Inaba K."/>
            <person name="Kano S."/>
            <person name="Kobayashi K."/>
            <person name="Kobayashi M."/>
            <person name="Lee B.I."/>
            <person name="Makabe K.W."/>
            <person name="Manohar C."/>
            <person name="Matassi G."/>
            <person name="Medina M."/>
            <person name="Mochizuki Y."/>
            <person name="Mount S."/>
            <person name="Morishita T."/>
            <person name="Miura S."/>
            <person name="Nakayama A."/>
            <person name="Nishizaka S."/>
            <person name="Nomoto H."/>
            <person name="Ohta F."/>
            <person name="Oishi K."/>
            <person name="Rigoutsos I."/>
            <person name="Sano M."/>
            <person name="Sasaki A."/>
            <person name="Sasakura Y."/>
            <person name="Shoguchi E."/>
            <person name="Shin-i T."/>
            <person name="Spagnuolo A."/>
            <person name="Stainier D."/>
            <person name="Suzuki M.M."/>
            <person name="Tassy O."/>
            <person name="Takatori N."/>
            <person name="Tokuoka M."/>
            <person name="Yagi K."/>
            <person name="Yoshizaki F."/>
            <person name="Wada S."/>
            <person name="Zhang C."/>
            <person name="Hyatt P.D."/>
            <person name="Larimer F."/>
            <person name="Detter C."/>
            <person name="Doggett N."/>
            <person name="Glavina T."/>
            <person name="Hawkins T."/>
            <person name="Richardson P."/>
            <person name="Lucas S."/>
            <person name="Kohara Y."/>
            <person name="Levine M."/>
            <person name="Satoh N."/>
            <person name="Rokhsar D.S."/>
        </authorList>
    </citation>
    <scope>NUCLEOTIDE SEQUENCE [LARGE SCALE GENOMIC DNA]</scope>
</reference>
<feature type="transmembrane region" description="Helical" evidence="1">
    <location>
        <begin position="15"/>
        <end position="32"/>
    </location>
</feature>
<protein>
    <submittedName>
        <fullName evidence="2">Uncharacterized protein</fullName>
    </submittedName>
</protein>
<reference evidence="2" key="2">
    <citation type="journal article" date="2008" name="Genome Biol.">
        <title>Improved genome assembly and evidence-based global gene model set for the chordate Ciona intestinalis: new insight into intron and operon populations.</title>
        <authorList>
            <person name="Satou Y."/>
            <person name="Mineta K."/>
            <person name="Ogasawara M."/>
            <person name="Sasakura Y."/>
            <person name="Shoguchi E."/>
            <person name="Ueno K."/>
            <person name="Yamada L."/>
            <person name="Matsumoto J."/>
            <person name="Wasserscheid J."/>
            <person name="Dewar K."/>
            <person name="Wiley G.B."/>
            <person name="Macmil S.L."/>
            <person name="Roe B.A."/>
            <person name="Zeller R.W."/>
            <person name="Hastings K.E."/>
            <person name="Lemaire P."/>
            <person name="Lindquist E."/>
            <person name="Endo T."/>
            <person name="Hotta K."/>
            <person name="Inaba K."/>
        </authorList>
    </citation>
    <scope>NUCLEOTIDE SEQUENCE [LARGE SCALE GENOMIC DNA]</scope>
    <source>
        <strain evidence="2">wild type</strain>
    </source>
</reference>
<organism evidence="2 3">
    <name type="scientific">Ciona intestinalis</name>
    <name type="common">Transparent sea squirt</name>
    <name type="synonym">Ascidia intestinalis</name>
    <dbReference type="NCBI Taxonomy" id="7719"/>
    <lineage>
        <taxon>Eukaryota</taxon>
        <taxon>Metazoa</taxon>
        <taxon>Chordata</taxon>
        <taxon>Tunicata</taxon>
        <taxon>Ascidiacea</taxon>
        <taxon>Phlebobranchia</taxon>
        <taxon>Cionidae</taxon>
        <taxon>Ciona</taxon>
    </lineage>
</organism>
<dbReference type="AlphaFoldDB" id="H2XXP0"/>
<dbReference type="InParanoid" id="H2XXP0"/>
<keyword evidence="1" id="KW-0812">Transmembrane</keyword>
<keyword evidence="1" id="KW-0472">Membrane</keyword>
<name>H2XXP0_CIOIN</name>
<keyword evidence="3" id="KW-1185">Reference proteome</keyword>